<evidence type="ECO:0000313" key="2">
    <source>
        <dbReference type="EMBL" id="MFC0861592.1"/>
    </source>
</evidence>
<evidence type="ECO:0000259" key="1">
    <source>
        <dbReference type="Pfam" id="PF03050"/>
    </source>
</evidence>
<name>A0ABV6U0T1_9ACTN</name>
<dbReference type="InterPro" id="IPR052344">
    <property type="entry name" value="Transposase-related"/>
</dbReference>
<accession>A0ABV6U0T1</accession>
<dbReference type="RefSeq" id="WP_394299823.1">
    <property type="nucleotide sequence ID" value="NZ_JBHMQT010000006.1"/>
</dbReference>
<evidence type="ECO:0000313" key="3">
    <source>
        <dbReference type="Proteomes" id="UP001589870"/>
    </source>
</evidence>
<sequence>MQICLAHVVRDLCRVHEADPVRGAWAAQLRTVLQEAVHTANQAVRDGKTDLNPQVIADIRTRYLDLAEQGVKLNPHHVGRPKNQARVLAERLNDRVDKALLFLSDLRVRATNNGSERILRRARTQMKISGCWRSMSGLRAFCRAHTYLVTAANHGIDAFHALHAAFLGTPWILPRTAA</sequence>
<gene>
    <name evidence="2" type="ORF">ACFHYQ_04690</name>
</gene>
<dbReference type="PANTHER" id="PTHR33678:SF1">
    <property type="entry name" value="BLL1576 PROTEIN"/>
    <property type="match status" value="1"/>
</dbReference>
<proteinExistence type="predicted"/>
<dbReference type="PANTHER" id="PTHR33678">
    <property type="entry name" value="BLL1576 PROTEIN"/>
    <property type="match status" value="1"/>
</dbReference>
<comment type="caution">
    <text evidence="2">The sequence shown here is derived from an EMBL/GenBank/DDBJ whole genome shotgun (WGS) entry which is preliminary data.</text>
</comment>
<organism evidence="2 3">
    <name type="scientific">Sphaerimonospora cavernae</name>
    <dbReference type="NCBI Taxonomy" id="1740611"/>
    <lineage>
        <taxon>Bacteria</taxon>
        <taxon>Bacillati</taxon>
        <taxon>Actinomycetota</taxon>
        <taxon>Actinomycetes</taxon>
        <taxon>Streptosporangiales</taxon>
        <taxon>Streptosporangiaceae</taxon>
        <taxon>Sphaerimonospora</taxon>
    </lineage>
</organism>
<dbReference type="InterPro" id="IPR004291">
    <property type="entry name" value="Transposase_IS66_central"/>
</dbReference>
<keyword evidence="3" id="KW-1185">Reference proteome</keyword>
<dbReference type="EMBL" id="JBHMQT010000006">
    <property type="protein sequence ID" value="MFC0861592.1"/>
    <property type="molecule type" value="Genomic_DNA"/>
</dbReference>
<reference evidence="2 3" key="1">
    <citation type="submission" date="2024-09" db="EMBL/GenBank/DDBJ databases">
        <authorList>
            <person name="Sun Q."/>
            <person name="Mori K."/>
        </authorList>
    </citation>
    <scope>NUCLEOTIDE SEQUENCE [LARGE SCALE GENOMIC DNA]</scope>
    <source>
        <strain evidence="2 3">TBRC 1851</strain>
    </source>
</reference>
<dbReference type="Pfam" id="PF03050">
    <property type="entry name" value="DDE_Tnp_IS66"/>
    <property type="match status" value="1"/>
</dbReference>
<feature type="domain" description="Transposase IS66 central" evidence="1">
    <location>
        <begin position="2"/>
        <end position="139"/>
    </location>
</feature>
<dbReference type="Proteomes" id="UP001589870">
    <property type="component" value="Unassembled WGS sequence"/>
</dbReference>
<protein>
    <submittedName>
        <fullName evidence="2">Transposase</fullName>
    </submittedName>
</protein>